<comment type="caution">
    <text evidence="2">The sequence shown here is derived from an EMBL/GenBank/DDBJ whole genome shotgun (WGS) entry which is preliminary data.</text>
</comment>
<accession>A0A8S3JYV4</accession>
<gene>
    <name evidence="2" type="ORF">SMN809_LOCUS83570</name>
</gene>
<proteinExistence type="predicted"/>
<reference evidence="2" key="1">
    <citation type="submission" date="2021-02" db="EMBL/GenBank/DDBJ databases">
        <authorList>
            <person name="Nowell W R."/>
        </authorList>
    </citation>
    <scope>NUCLEOTIDE SEQUENCE</scope>
</reference>
<feature type="non-terminal residue" evidence="2">
    <location>
        <position position="1"/>
    </location>
</feature>
<feature type="compositionally biased region" description="Polar residues" evidence="1">
    <location>
        <begin position="53"/>
        <end position="73"/>
    </location>
</feature>
<dbReference type="Proteomes" id="UP000676336">
    <property type="component" value="Unassembled WGS sequence"/>
</dbReference>
<dbReference type="AlphaFoldDB" id="A0A8S3JYV4"/>
<name>A0A8S3JYV4_9BILA</name>
<evidence type="ECO:0000313" key="2">
    <source>
        <dbReference type="EMBL" id="CAF5223949.1"/>
    </source>
</evidence>
<feature type="compositionally biased region" description="Polar residues" evidence="1">
    <location>
        <begin position="81"/>
        <end position="94"/>
    </location>
</feature>
<feature type="region of interest" description="Disordered" evidence="1">
    <location>
        <begin position="34"/>
        <end position="94"/>
    </location>
</feature>
<dbReference type="EMBL" id="CAJOBI010356084">
    <property type="protein sequence ID" value="CAF5223949.1"/>
    <property type="molecule type" value="Genomic_DNA"/>
</dbReference>
<evidence type="ECO:0000313" key="3">
    <source>
        <dbReference type="Proteomes" id="UP000676336"/>
    </source>
</evidence>
<organism evidence="2 3">
    <name type="scientific">Rotaria magnacalcarata</name>
    <dbReference type="NCBI Taxonomy" id="392030"/>
    <lineage>
        <taxon>Eukaryota</taxon>
        <taxon>Metazoa</taxon>
        <taxon>Spiralia</taxon>
        <taxon>Gnathifera</taxon>
        <taxon>Rotifera</taxon>
        <taxon>Eurotatoria</taxon>
        <taxon>Bdelloidea</taxon>
        <taxon>Philodinida</taxon>
        <taxon>Philodinidae</taxon>
        <taxon>Rotaria</taxon>
    </lineage>
</organism>
<sequence length="94" mass="10161">SWLNGTNDSNSSTSPVSLSATSTNIVSLIDDHKIAPVSSSSSSKKRKSVPQKIVTTNNNSTKRFHNESTIIENDSNDELNQKANQSTNLVDILT</sequence>
<protein>
    <submittedName>
        <fullName evidence="2">Uncharacterized protein</fullName>
    </submittedName>
</protein>
<evidence type="ECO:0000256" key="1">
    <source>
        <dbReference type="SAM" id="MobiDB-lite"/>
    </source>
</evidence>